<name>A0ABY4C7L2_9MICO</name>
<proteinExistence type="predicted"/>
<evidence type="ECO:0000313" key="2">
    <source>
        <dbReference type="EMBL" id="UOE45988.1"/>
    </source>
</evidence>
<evidence type="ECO:0000259" key="1">
    <source>
        <dbReference type="Pfam" id="PF20254"/>
    </source>
</evidence>
<accession>A0ABY4C7L2</accession>
<evidence type="ECO:0000313" key="3">
    <source>
        <dbReference type="Proteomes" id="UP000832097"/>
    </source>
</evidence>
<protein>
    <recommendedName>
        <fullName evidence="1">N,N-dimethylformamidase beta subunit-like C-terminal domain-containing protein</fullName>
    </recommendedName>
</protein>
<dbReference type="InterPro" id="IPR046540">
    <property type="entry name" value="DMFA2_C"/>
</dbReference>
<feature type="domain" description="N,N-dimethylformamidase beta subunit-like C-terminal" evidence="1">
    <location>
        <begin position="56"/>
        <end position="461"/>
    </location>
</feature>
<dbReference type="RefSeq" id="WP_243558785.1">
    <property type="nucleotide sequence ID" value="NZ_CP094528.1"/>
</dbReference>
<dbReference type="Pfam" id="PF20254">
    <property type="entry name" value="DMFA2_C"/>
    <property type="match status" value="1"/>
</dbReference>
<sequence>MPIDIAAENALTEGRDTFANLTTSGHGDIHAQGFARSISVNIGETVQFCVDGASTTIDIYRVGWYGGDGFRKVATVTNTPTTQPEAEVIPDTNGATTCTSWSVTAEWDVPSDATSGLYVALVRSVAPYAPNAFYISFVVRDDDAEADIIYKTSDSTWGAAYNHYGTKAAVDGKNVYGTGVGVGNIMDRSLVVDYHRPVITRGTVPQTFWMACEMPLIRFLERQGYSIKYVSSVDLDQQGVPLLQKGQIFLSSGHDEYWTTPMRDAVETWRDEHGGRSIFMSGNEVFWRARYIYDGDRVTMACYKDTMPGPTGYTRTAGSPFDPVMWTGTWKDTRWPDRRPEWFLTGTDFGMNGVYDYDVTVPKNPYGGLKVWGGSSLVDSDITLTRIMGFEADHAHPTQPAGSYRILAAYTRAAPGGLSDANGENYTMPGNIEWGIVAQRYAGGGFTVGFGTCQWSWALDATHDRGEGTPVSAAAQQFTVNLLNDMGAAPATLMSGVTLQPVNSLDEYAVEPGSQPAPATSWRLYDGTSVAPFLLLDGELAPLA</sequence>
<organism evidence="2 3">
    <name type="scientific">Agromyces larvae</name>
    <dbReference type="NCBI Taxonomy" id="2929802"/>
    <lineage>
        <taxon>Bacteria</taxon>
        <taxon>Bacillati</taxon>
        <taxon>Actinomycetota</taxon>
        <taxon>Actinomycetes</taxon>
        <taxon>Micrococcales</taxon>
        <taxon>Microbacteriaceae</taxon>
        <taxon>Agromyces</taxon>
    </lineage>
</organism>
<gene>
    <name evidence="2" type="ORF">MTO99_09665</name>
</gene>
<keyword evidence="3" id="KW-1185">Reference proteome</keyword>
<dbReference type="EMBL" id="CP094528">
    <property type="protein sequence ID" value="UOE45988.1"/>
    <property type="molecule type" value="Genomic_DNA"/>
</dbReference>
<reference evidence="2 3" key="1">
    <citation type="submission" date="2022-03" db="EMBL/GenBank/DDBJ databases">
        <title>Mucilaginibacter sp. isolated from the gut of Protaetia brevitarsis seulensis larvae.</title>
        <authorList>
            <person name="Won M."/>
            <person name="Kim S.-J."/>
            <person name="Kwon S.-W."/>
        </authorList>
    </citation>
    <scope>NUCLEOTIDE SEQUENCE [LARGE SCALE GENOMIC DNA]</scope>
    <source>
        <strain evidence="2 3">CFWR-12</strain>
    </source>
</reference>
<dbReference type="Proteomes" id="UP000832097">
    <property type="component" value="Chromosome"/>
</dbReference>